<sequence>MSARRAVFAAAAAATAGALLLGGNATYAAWSDSAKSEKTTITAGTLAAEITQSDPASVAMGEGASAGIFPGDNSKGIIPGAQGQRWTYTVTNSSKSAVTANVALKINGSVSNATDYAAIRPYLKATTKVGATTTEIPSSAFTASGFQHTVKLGDKLAPGKKATIELTLSMPATVTNSQGQKVDVAVELIKHRSATTDAQKIFTMENSASLSQVGQP</sequence>
<name>A0A2H1J997_BREAU</name>
<feature type="chain" id="PRO_5013883934" evidence="1">
    <location>
        <begin position="29"/>
        <end position="216"/>
    </location>
</feature>
<dbReference type="PROSITE" id="PS51318">
    <property type="entry name" value="TAT"/>
    <property type="match status" value="1"/>
</dbReference>
<proteinExistence type="predicted"/>
<dbReference type="InterPro" id="IPR006311">
    <property type="entry name" value="TAT_signal"/>
</dbReference>
<evidence type="ECO:0000313" key="2">
    <source>
        <dbReference type="EMBL" id="SMX83944.1"/>
    </source>
</evidence>
<dbReference type="RefSeq" id="WP_101583736.1">
    <property type="nucleotide sequence ID" value="NZ_BJME01000022.1"/>
</dbReference>
<dbReference type="NCBIfam" id="TIGR04088">
    <property type="entry name" value="cognate_SipW"/>
    <property type="match status" value="1"/>
</dbReference>
<evidence type="ECO:0000313" key="3">
    <source>
        <dbReference type="Proteomes" id="UP000234525"/>
    </source>
</evidence>
<organism evidence="2 3">
    <name type="scientific">Brevibacterium aurantiacum</name>
    <dbReference type="NCBI Taxonomy" id="273384"/>
    <lineage>
        <taxon>Bacteria</taxon>
        <taxon>Bacillati</taxon>
        <taxon>Actinomycetota</taxon>
        <taxon>Actinomycetes</taxon>
        <taxon>Micrococcales</taxon>
        <taxon>Brevibacteriaceae</taxon>
        <taxon>Brevibacterium</taxon>
    </lineage>
</organism>
<accession>A0A2H1J997</accession>
<keyword evidence="3" id="KW-1185">Reference proteome</keyword>
<dbReference type="InterPro" id="IPR023833">
    <property type="entry name" value="Signal_pept_SipW-depend-type"/>
</dbReference>
<keyword evidence="1" id="KW-0732">Signal</keyword>
<dbReference type="AlphaFoldDB" id="A0A2H1J997"/>
<gene>
    <name evidence="2" type="ORF">BAUR9175_02191</name>
</gene>
<comment type="caution">
    <text evidence="2">The sequence shown here is derived from an EMBL/GenBank/DDBJ whole genome shotgun (WGS) entry which is preliminary data.</text>
</comment>
<feature type="signal peptide" evidence="1">
    <location>
        <begin position="1"/>
        <end position="28"/>
    </location>
</feature>
<reference evidence="2" key="1">
    <citation type="submission" date="2017-03" db="EMBL/GenBank/DDBJ databases">
        <authorList>
            <person name="Monnet C."/>
        </authorList>
    </citation>
    <scope>NUCLEOTIDE SEQUENCE [LARGE SCALE GENOMIC DNA]</scope>
    <source>
        <strain evidence="2">ATCC 9175</strain>
    </source>
</reference>
<dbReference type="Proteomes" id="UP000234525">
    <property type="component" value="Unassembled WGS sequence"/>
</dbReference>
<evidence type="ECO:0000256" key="1">
    <source>
        <dbReference type="SAM" id="SignalP"/>
    </source>
</evidence>
<protein>
    <submittedName>
        <fullName evidence="2">Alternate signal-mediated exported protein, RER_14450 family</fullName>
    </submittedName>
</protein>
<dbReference type="EMBL" id="FXZB01000014">
    <property type="protein sequence ID" value="SMX83944.1"/>
    <property type="molecule type" value="Genomic_DNA"/>
</dbReference>